<organism evidence="1 2">
    <name type="scientific">Hyalomma asiaticum</name>
    <name type="common">Tick</name>
    <dbReference type="NCBI Taxonomy" id="266040"/>
    <lineage>
        <taxon>Eukaryota</taxon>
        <taxon>Metazoa</taxon>
        <taxon>Ecdysozoa</taxon>
        <taxon>Arthropoda</taxon>
        <taxon>Chelicerata</taxon>
        <taxon>Arachnida</taxon>
        <taxon>Acari</taxon>
        <taxon>Parasitiformes</taxon>
        <taxon>Ixodida</taxon>
        <taxon>Ixodoidea</taxon>
        <taxon>Ixodidae</taxon>
        <taxon>Hyalomminae</taxon>
        <taxon>Hyalomma</taxon>
    </lineage>
</organism>
<sequence length="85" mass="9043">MVSDGSCQKPLGLPRSRTPPAGDLSHSGTHRSTESCESGSEQLDHRFGAGCLSRSPEENFKCSFSYSASPALVAYGGVYKTESQE</sequence>
<evidence type="ECO:0000313" key="2">
    <source>
        <dbReference type="Proteomes" id="UP000821845"/>
    </source>
</evidence>
<keyword evidence="2" id="KW-1185">Reference proteome</keyword>
<evidence type="ECO:0000313" key="1">
    <source>
        <dbReference type="EMBL" id="KAH6924031.1"/>
    </source>
</evidence>
<dbReference type="EMBL" id="CM023488">
    <property type="protein sequence ID" value="KAH6924031.1"/>
    <property type="molecule type" value="Genomic_DNA"/>
</dbReference>
<accession>A0ACB7RMZ2</accession>
<reference evidence="1" key="1">
    <citation type="submission" date="2020-05" db="EMBL/GenBank/DDBJ databases">
        <title>Large-scale comparative analyses of tick genomes elucidate their genetic diversity and vector capacities.</title>
        <authorList>
            <person name="Jia N."/>
            <person name="Wang J."/>
            <person name="Shi W."/>
            <person name="Du L."/>
            <person name="Sun Y."/>
            <person name="Zhan W."/>
            <person name="Jiang J."/>
            <person name="Wang Q."/>
            <person name="Zhang B."/>
            <person name="Ji P."/>
            <person name="Sakyi L.B."/>
            <person name="Cui X."/>
            <person name="Yuan T."/>
            <person name="Jiang B."/>
            <person name="Yang W."/>
            <person name="Lam T.T.-Y."/>
            <person name="Chang Q."/>
            <person name="Ding S."/>
            <person name="Wang X."/>
            <person name="Zhu J."/>
            <person name="Ruan X."/>
            <person name="Zhao L."/>
            <person name="Wei J."/>
            <person name="Que T."/>
            <person name="Du C."/>
            <person name="Cheng J."/>
            <person name="Dai P."/>
            <person name="Han X."/>
            <person name="Huang E."/>
            <person name="Gao Y."/>
            <person name="Liu J."/>
            <person name="Shao H."/>
            <person name="Ye R."/>
            <person name="Li L."/>
            <person name="Wei W."/>
            <person name="Wang X."/>
            <person name="Wang C."/>
            <person name="Yang T."/>
            <person name="Huo Q."/>
            <person name="Li W."/>
            <person name="Guo W."/>
            <person name="Chen H."/>
            <person name="Zhou L."/>
            <person name="Ni X."/>
            <person name="Tian J."/>
            <person name="Zhou Y."/>
            <person name="Sheng Y."/>
            <person name="Liu T."/>
            <person name="Pan Y."/>
            <person name="Xia L."/>
            <person name="Li J."/>
            <person name="Zhao F."/>
            <person name="Cao W."/>
        </authorList>
    </citation>
    <scope>NUCLEOTIDE SEQUENCE</scope>
    <source>
        <strain evidence="1">Hyas-2018</strain>
    </source>
</reference>
<proteinExistence type="predicted"/>
<name>A0ACB7RMZ2_HYAAI</name>
<protein>
    <submittedName>
        <fullName evidence="1">Uncharacterized protein</fullName>
    </submittedName>
</protein>
<comment type="caution">
    <text evidence="1">The sequence shown here is derived from an EMBL/GenBank/DDBJ whole genome shotgun (WGS) entry which is preliminary data.</text>
</comment>
<gene>
    <name evidence="1" type="ORF">HPB50_010824</name>
</gene>
<dbReference type="Proteomes" id="UP000821845">
    <property type="component" value="Chromosome 8"/>
</dbReference>